<evidence type="ECO:0000256" key="3">
    <source>
        <dbReference type="ARBA" id="ARBA00023163"/>
    </source>
</evidence>
<dbReference type="InterPro" id="IPR036390">
    <property type="entry name" value="WH_DNA-bd_sf"/>
</dbReference>
<evidence type="ECO:0000313" key="6">
    <source>
        <dbReference type="Proteomes" id="UP000276254"/>
    </source>
</evidence>
<evidence type="ECO:0000256" key="2">
    <source>
        <dbReference type="ARBA" id="ARBA00023125"/>
    </source>
</evidence>
<dbReference type="InterPro" id="IPR036388">
    <property type="entry name" value="WH-like_DNA-bd_sf"/>
</dbReference>
<dbReference type="Gene3D" id="2.60.120.10">
    <property type="entry name" value="Jelly Rolls"/>
    <property type="match status" value="1"/>
</dbReference>
<evidence type="ECO:0000256" key="1">
    <source>
        <dbReference type="ARBA" id="ARBA00023015"/>
    </source>
</evidence>
<dbReference type="SMART" id="SM00419">
    <property type="entry name" value="HTH_CRP"/>
    <property type="match status" value="1"/>
</dbReference>
<keyword evidence="1" id="KW-0805">Transcription regulation</keyword>
<dbReference type="AlphaFoldDB" id="A0A494TF00"/>
<dbReference type="OrthoDB" id="6155297at2"/>
<dbReference type="GO" id="GO:0006355">
    <property type="term" value="P:regulation of DNA-templated transcription"/>
    <property type="evidence" value="ECO:0007669"/>
    <property type="project" value="InterPro"/>
</dbReference>
<keyword evidence="6" id="KW-1185">Reference proteome</keyword>
<dbReference type="InterPro" id="IPR014710">
    <property type="entry name" value="RmlC-like_jellyroll"/>
</dbReference>
<dbReference type="PROSITE" id="PS51063">
    <property type="entry name" value="HTH_CRP_2"/>
    <property type="match status" value="1"/>
</dbReference>
<dbReference type="SUPFAM" id="SSF51206">
    <property type="entry name" value="cAMP-binding domain-like"/>
    <property type="match status" value="1"/>
</dbReference>
<protein>
    <submittedName>
        <fullName evidence="5">Crp/Fnr family transcriptional regulator</fullName>
    </submittedName>
</protein>
<sequence>MLSSRFLMGRHREDLSEIELTALEQAADSVTTYGAREELVHHGTEINHSMLLVEGFVCRYMDGLEGDRQLVALHVPGDFVDLHGFPLRRLDHDIASLIEVKVANYPHPVLSKLIIDHPNLGRMLWFSTLLDAAMHREWIFRLGRLGASGRVAHFFAEIGRRLQMVGLSDGCNFPLPLHQSDLAEACGITAVHANRVLRELRERNIVTFKGGHVNVTDIRALHSIAEFDDGYLYPSAH</sequence>
<reference evidence="5 6" key="1">
    <citation type="submission" date="2018-09" db="EMBL/GenBank/DDBJ databases">
        <title>Sphingomonas peninsula sp. nov., isolated from fildes peninsula, Antarctic soil.</title>
        <authorList>
            <person name="Yingchao G."/>
        </authorList>
    </citation>
    <scope>NUCLEOTIDE SEQUENCE [LARGE SCALE GENOMIC DNA]</scope>
    <source>
        <strain evidence="5 6">YZ-8</strain>
    </source>
</reference>
<dbReference type="Pfam" id="PF13545">
    <property type="entry name" value="HTH_Crp_2"/>
    <property type="match status" value="1"/>
</dbReference>
<dbReference type="Proteomes" id="UP000276254">
    <property type="component" value="Chromosome"/>
</dbReference>
<dbReference type="Gene3D" id="1.10.10.10">
    <property type="entry name" value="Winged helix-like DNA-binding domain superfamily/Winged helix DNA-binding domain"/>
    <property type="match status" value="1"/>
</dbReference>
<evidence type="ECO:0000259" key="4">
    <source>
        <dbReference type="PROSITE" id="PS51063"/>
    </source>
</evidence>
<keyword evidence="2" id="KW-0238">DNA-binding</keyword>
<name>A0A494TF00_SPHPE</name>
<feature type="domain" description="HTH crp-type" evidence="4">
    <location>
        <begin position="145"/>
        <end position="219"/>
    </location>
</feature>
<dbReference type="EMBL" id="CP032829">
    <property type="protein sequence ID" value="AYJ87880.1"/>
    <property type="molecule type" value="Genomic_DNA"/>
</dbReference>
<evidence type="ECO:0000313" key="5">
    <source>
        <dbReference type="EMBL" id="AYJ87880.1"/>
    </source>
</evidence>
<gene>
    <name evidence="5" type="ORF">D3Y57_09540</name>
</gene>
<keyword evidence="3" id="KW-0804">Transcription</keyword>
<accession>A0A494TF00</accession>
<dbReference type="CDD" id="cd00038">
    <property type="entry name" value="CAP_ED"/>
    <property type="match status" value="1"/>
</dbReference>
<dbReference type="InterPro" id="IPR018490">
    <property type="entry name" value="cNMP-bd_dom_sf"/>
</dbReference>
<proteinExistence type="predicted"/>
<dbReference type="InterPro" id="IPR012318">
    <property type="entry name" value="HTH_CRP"/>
</dbReference>
<organism evidence="5 6">
    <name type="scientific">Sphingomonas paeninsulae</name>
    <dbReference type="NCBI Taxonomy" id="2319844"/>
    <lineage>
        <taxon>Bacteria</taxon>
        <taxon>Pseudomonadati</taxon>
        <taxon>Pseudomonadota</taxon>
        <taxon>Alphaproteobacteria</taxon>
        <taxon>Sphingomonadales</taxon>
        <taxon>Sphingomonadaceae</taxon>
        <taxon>Sphingomonas</taxon>
    </lineage>
</organism>
<dbReference type="SUPFAM" id="SSF46785">
    <property type="entry name" value="Winged helix' DNA-binding domain"/>
    <property type="match status" value="1"/>
</dbReference>
<dbReference type="InterPro" id="IPR000595">
    <property type="entry name" value="cNMP-bd_dom"/>
</dbReference>
<dbReference type="KEGG" id="spha:D3Y57_09540"/>
<dbReference type="GO" id="GO:0003677">
    <property type="term" value="F:DNA binding"/>
    <property type="evidence" value="ECO:0007669"/>
    <property type="project" value="UniProtKB-KW"/>
</dbReference>